<accession>A0A2P4YBX3</accession>
<dbReference type="Proteomes" id="UP000237271">
    <property type="component" value="Unassembled WGS sequence"/>
</dbReference>
<feature type="transmembrane region" description="Helical" evidence="1">
    <location>
        <begin position="146"/>
        <end position="168"/>
    </location>
</feature>
<dbReference type="OrthoDB" id="195226at2759"/>
<keyword evidence="1 2" id="KW-0812">Transmembrane</keyword>
<feature type="transmembrane region" description="Helical" evidence="1">
    <location>
        <begin position="88"/>
        <end position="106"/>
    </location>
</feature>
<evidence type="ECO:0000256" key="1">
    <source>
        <dbReference type="SAM" id="Phobius"/>
    </source>
</evidence>
<comment type="caution">
    <text evidence="2">The sequence shown here is derived from an EMBL/GenBank/DDBJ whole genome shotgun (WGS) entry which is preliminary data.</text>
</comment>
<organism evidence="2 3">
    <name type="scientific">Phytophthora palmivora</name>
    <dbReference type="NCBI Taxonomy" id="4796"/>
    <lineage>
        <taxon>Eukaryota</taxon>
        <taxon>Sar</taxon>
        <taxon>Stramenopiles</taxon>
        <taxon>Oomycota</taxon>
        <taxon>Peronosporomycetes</taxon>
        <taxon>Peronosporales</taxon>
        <taxon>Peronosporaceae</taxon>
        <taxon>Phytophthora</taxon>
    </lineage>
</organism>
<keyword evidence="3" id="KW-1185">Reference proteome</keyword>
<dbReference type="AlphaFoldDB" id="A0A2P4YBX3"/>
<gene>
    <name evidence="2" type="ORF">PHPALM_7607</name>
</gene>
<feature type="non-terminal residue" evidence="2">
    <location>
        <position position="1"/>
    </location>
</feature>
<dbReference type="EMBL" id="NCKW01003906">
    <property type="protein sequence ID" value="POM75304.1"/>
    <property type="molecule type" value="Genomic_DNA"/>
</dbReference>
<keyword evidence="1" id="KW-0472">Membrane</keyword>
<proteinExistence type="predicted"/>
<feature type="transmembrane region" description="Helical" evidence="1">
    <location>
        <begin position="118"/>
        <end position="140"/>
    </location>
</feature>
<sequence length="463" mass="52804">LRWILRWRIRDSLMHSSVEKHELFVQGKELEFMLGTSDTYLELYMPQFASFRRQSVEMPVHMCLMKLMLMFVFSMLRSPSPSMKNQGVQGSLFFFIVVSMAVIRTWRYPYRCVSTSYLTILVDWMLVANGVFVLLCANGVRSALTVSTSVTSSLTFLNLCFIVVIGIMELRDAVLFHLHPKAVASRRLCWPTNEHMKEIVDYGPKVASWVKGIRNAQSAILASLLVIPSMRSCEELKTALDQVELCYEEAAGMEHLLMGQLYEVSMYTHELYVEAVASSPFHRSGFPAKEFVDFSGVLQRRKDRQLLFSTRSQRILKRLQIARSWSRRARPYISTSVGWRQKCGVPDIHRFLDEESNLHQDTSLVTAMDWKSVNSVFCLKYHDGNDSGMIVSVVAWSESLGLVRWCAMKENLLPEENPLEQYFSLANARQSGIHGELVSCGEVDSTTALLHALSTPLIHSTPM</sequence>
<protein>
    <submittedName>
        <fullName evidence="2">Transmembrane protein</fullName>
    </submittedName>
</protein>
<name>A0A2P4YBX3_9STRA</name>
<evidence type="ECO:0000313" key="2">
    <source>
        <dbReference type="EMBL" id="POM75304.1"/>
    </source>
</evidence>
<evidence type="ECO:0000313" key="3">
    <source>
        <dbReference type="Proteomes" id="UP000237271"/>
    </source>
</evidence>
<keyword evidence="1" id="KW-1133">Transmembrane helix</keyword>
<reference evidence="2 3" key="1">
    <citation type="journal article" date="2017" name="Genome Biol. Evol.">
        <title>Phytophthora megakarya and P. palmivora, closely related causal agents of cacao black pod rot, underwent increases in genome sizes and gene numbers by different mechanisms.</title>
        <authorList>
            <person name="Ali S.S."/>
            <person name="Shao J."/>
            <person name="Lary D.J."/>
            <person name="Kronmiller B."/>
            <person name="Shen D."/>
            <person name="Strem M.D."/>
            <person name="Amoako-Attah I."/>
            <person name="Akrofi A.Y."/>
            <person name="Begoude B.A."/>
            <person name="Ten Hoopen G.M."/>
            <person name="Coulibaly K."/>
            <person name="Kebe B.I."/>
            <person name="Melnick R.L."/>
            <person name="Guiltinan M.J."/>
            <person name="Tyler B.M."/>
            <person name="Meinhardt L.W."/>
            <person name="Bailey B.A."/>
        </authorList>
    </citation>
    <scope>NUCLEOTIDE SEQUENCE [LARGE SCALE GENOMIC DNA]</scope>
    <source>
        <strain evidence="3">sbr112.9</strain>
    </source>
</reference>